<feature type="transmembrane region" description="Helical" evidence="1">
    <location>
        <begin position="37"/>
        <end position="60"/>
    </location>
</feature>
<evidence type="ECO:0000256" key="1">
    <source>
        <dbReference type="SAM" id="Phobius"/>
    </source>
</evidence>
<dbReference type="EMBL" id="JAVRHP010000012">
    <property type="protein sequence ID" value="MDT0649282.1"/>
    <property type="molecule type" value="Genomic_DNA"/>
</dbReference>
<proteinExistence type="predicted"/>
<accession>A0ABU3CSE6</accession>
<sequence length="127" mass="14851">MKQKLLKFLKILIPFAFILGFIQYLVITYLVKVQLYYSILSIYAFHIIVTFLIYFVLVFIHQNFEEKTGFAFMGLSLFKMLAAIVFLLPMMLAGVERPFGSLVSFFVPYFFFLIYETVSVVKLINAK</sequence>
<keyword evidence="3" id="KW-1185">Reference proteome</keyword>
<organism evidence="2 3">
    <name type="scientific">Autumnicola edwardsiae</name>
    <dbReference type="NCBI Taxonomy" id="3075594"/>
    <lineage>
        <taxon>Bacteria</taxon>
        <taxon>Pseudomonadati</taxon>
        <taxon>Bacteroidota</taxon>
        <taxon>Flavobacteriia</taxon>
        <taxon>Flavobacteriales</taxon>
        <taxon>Flavobacteriaceae</taxon>
        <taxon>Autumnicola</taxon>
    </lineage>
</organism>
<name>A0ABU3CSE6_9FLAO</name>
<dbReference type="Proteomes" id="UP001248819">
    <property type="component" value="Unassembled WGS sequence"/>
</dbReference>
<evidence type="ECO:0008006" key="4">
    <source>
        <dbReference type="Google" id="ProtNLM"/>
    </source>
</evidence>
<feature type="transmembrane region" description="Helical" evidence="1">
    <location>
        <begin position="72"/>
        <end position="93"/>
    </location>
</feature>
<feature type="transmembrane region" description="Helical" evidence="1">
    <location>
        <begin position="12"/>
        <end position="31"/>
    </location>
</feature>
<evidence type="ECO:0000313" key="2">
    <source>
        <dbReference type="EMBL" id="MDT0649282.1"/>
    </source>
</evidence>
<comment type="caution">
    <text evidence="2">The sequence shown here is derived from an EMBL/GenBank/DDBJ whole genome shotgun (WGS) entry which is preliminary data.</text>
</comment>
<keyword evidence="1" id="KW-1133">Transmembrane helix</keyword>
<feature type="transmembrane region" description="Helical" evidence="1">
    <location>
        <begin position="99"/>
        <end position="124"/>
    </location>
</feature>
<keyword evidence="1" id="KW-0812">Transmembrane</keyword>
<dbReference type="RefSeq" id="WP_311483446.1">
    <property type="nucleotide sequence ID" value="NZ_JAVRHP010000012.1"/>
</dbReference>
<evidence type="ECO:0000313" key="3">
    <source>
        <dbReference type="Proteomes" id="UP001248819"/>
    </source>
</evidence>
<reference evidence="2 3" key="1">
    <citation type="submission" date="2023-09" db="EMBL/GenBank/DDBJ databases">
        <authorList>
            <person name="Rey-Velasco X."/>
        </authorList>
    </citation>
    <scope>NUCLEOTIDE SEQUENCE [LARGE SCALE GENOMIC DNA]</scope>
    <source>
        <strain evidence="2 3">F297</strain>
    </source>
</reference>
<keyword evidence="1" id="KW-0472">Membrane</keyword>
<gene>
    <name evidence="2" type="ORF">RM529_03960</name>
</gene>
<protein>
    <recommendedName>
        <fullName evidence="4">ATP synthase protein I</fullName>
    </recommendedName>
</protein>